<reference evidence="1" key="1">
    <citation type="submission" date="2021-04" db="EMBL/GenBank/DDBJ databases">
        <authorList>
            <consortium name="Molecular Ecology Group"/>
        </authorList>
    </citation>
    <scope>NUCLEOTIDE SEQUENCE</scope>
</reference>
<dbReference type="Gene3D" id="1.10.1380.10">
    <property type="entry name" value="Neutral endopeptidase , domain2"/>
    <property type="match status" value="1"/>
</dbReference>
<evidence type="ECO:0000313" key="2">
    <source>
        <dbReference type="Proteomes" id="UP000678393"/>
    </source>
</evidence>
<name>A0A8S3ZIQ2_9EUPU</name>
<sequence length="136" mass="15524">MFTDQNTCISPICLKTASYEKYIMDETANPCTNFYQFACGGYASIYTPNPLVVGILCPFSILLFPPQMQVRGQPMLNQVIKPFGGWYVLEDNWDASTFDLHKQLKIVHVTFWTPALYALRLSTDTTDWTKKVLEVP</sequence>
<evidence type="ECO:0008006" key="3">
    <source>
        <dbReference type="Google" id="ProtNLM"/>
    </source>
</evidence>
<proteinExistence type="predicted"/>
<keyword evidence="2" id="KW-1185">Reference proteome</keyword>
<dbReference type="SUPFAM" id="SSF55486">
    <property type="entry name" value="Metalloproteases ('zincins'), catalytic domain"/>
    <property type="match status" value="1"/>
</dbReference>
<dbReference type="PROSITE" id="PS51885">
    <property type="entry name" value="NEPRILYSIN"/>
    <property type="match status" value="1"/>
</dbReference>
<dbReference type="GO" id="GO:0006508">
    <property type="term" value="P:proteolysis"/>
    <property type="evidence" value="ECO:0007669"/>
    <property type="project" value="InterPro"/>
</dbReference>
<evidence type="ECO:0000313" key="1">
    <source>
        <dbReference type="EMBL" id="CAG5129343.1"/>
    </source>
</evidence>
<dbReference type="AlphaFoldDB" id="A0A8S3ZIQ2"/>
<feature type="non-terminal residue" evidence="1">
    <location>
        <position position="136"/>
    </location>
</feature>
<gene>
    <name evidence="1" type="ORF">CUNI_LOCUS14901</name>
</gene>
<protein>
    <recommendedName>
        <fullName evidence="3">Peptidase M13 N-terminal domain-containing protein</fullName>
    </recommendedName>
</protein>
<dbReference type="InterPro" id="IPR042089">
    <property type="entry name" value="Peptidase_M13_dom_2"/>
</dbReference>
<dbReference type="InterPro" id="IPR024079">
    <property type="entry name" value="MetalloPept_cat_dom_sf"/>
</dbReference>
<dbReference type="Proteomes" id="UP000678393">
    <property type="component" value="Unassembled WGS sequence"/>
</dbReference>
<dbReference type="InterPro" id="IPR000718">
    <property type="entry name" value="Peptidase_M13"/>
</dbReference>
<dbReference type="GO" id="GO:0004222">
    <property type="term" value="F:metalloendopeptidase activity"/>
    <property type="evidence" value="ECO:0007669"/>
    <property type="project" value="InterPro"/>
</dbReference>
<dbReference type="EMBL" id="CAJHNH020003458">
    <property type="protein sequence ID" value="CAG5129343.1"/>
    <property type="molecule type" value="Genomic_DNA"/>
</dbReference>
<dbReference type="OrthoDB" id="6159464at2759"/>
<comment type="caution">
    <text evidence="1">The sequence shown here is derived from an EMBL/GenBank/DDBJ whole genome shotgun (WGS) entry which is preliminary data.</text>
</comment>
<organism evidence="1 2">
    <name type="scientific">Candidula unifasciata</name>
    <dbReference type="NCBI Taxonomy" id="100452"/>
    <lineage>
        <taxon>Eukaryota</taxon>
        <taxon>Metazoa</taxon>
        <taxon>Spiralia</taxon>
        <taxon>Lophotrochozoa</taxon>
        <taxon>Mollusca</taxon>
        <taxon>Gastropoda</taxon>
        <taxon>Heterobranchia</taxon>
        <taxon>Euthyneura</taxon>
        <taxon>Panpulmonata</taxon>
        <taxon>Eupulmonata</taxon>
        <taxon>Stylommatophora</taxon>
        <taxon>Helicina</taxon>
        <taxon>Helicoidea</taxon>
        <taxon>Geomitridae</taxon>
        <taxon>Candidula</taxon>
    </lineage>
</organism>
<dbReference type="Gene3D" id="3.40.390.10">
    <property type="entry name" value="Collagenase (Catalytic Domain)"/>
    <property type="match status" value="1"/>
</dbReference>
<accession>A0A8S3ZIQ2</accession>